<dbReference type="Gene3D" id="3.40.50.300">
    <property type="entry name" value="P-loop containing nucleotide triphosphate hydrolases"/>
    <property type="match status" value="1"/>
</dbReference>
<accession>A0A538U373</accession>
<dbReference type="EMBL" id="VBPB01000237">
    <property type="protein sequence ID" value="TMQ70281.1"/>
    <property type="molecule type" value="Genomic_DNA"/>
</dbReference>
<keyword evidence="3" id="KW-0547">Nucleotide-binding</keyword>
<dbReference type="AlphaFoldDB" id="A0A538U373"/>
<protein>
    <submittedName>
        <fullName evidence="3">ATP-binding protein</fullName>
    </submittedName>
</protein>
<dbReference type="InterPro" id="IPR041682">
    <property type="entry name" value="AAA_14"/>
</dbReference>
<dbReference type="InterPro" id="IPR025420">
    <property type="entry name" value="DUF4143"/>
</dbReference>
<reference evidence="3 4" key="1">
    <citation type="journal article" date="2019" name="Nat. Microbiol.">
        <title>Mediterranean grassland soil C-N compound turnover is dependent on rainfall and depth, and is mediated by genomically divergent microorganisms.</title>
        <authorList>
            <person name="Diamond S."/>
            <person name="Andeer P.F."/>
            <person name="Li Z."/>
            <person name="Crits-Christoph A."/>
            <person name="Burstein D."/>
            <person name="Anantharaman K."/>
            <person name="Lane K.R."/>
            <person name="Thomas B.C."/>
            <person name="Pan C."/>
            <person name="Northen T.R."/>
            <person name="Banfield J.F."/>
        </authorList>
    </citation>
    <scope>NUCLEOTIDE SEQUENCE [LARGE SCALE GENOMIC DNA]</scope>
    <source>
        <strain evidence="3">WS_11</strain>
    </source>
</reference>
<dbReference type="PANTHER" id="PTHR43566">
    <property type="entry name" value="CONSERVED PROTEIN"/>
    <property type="match status" value="1"/>
</dbReference>
<sequence>MIVARTERIRELRRLMRTFRVVGILGARQVGKTTLARQVAAGFRGPTTFFDLEHPRDVARLRDPELALGSLRGLIVLDEIQRRPDLFPVLRVLADRRPLPARFLVLGSASPELLKQSAETPAGRVGYTDLAGFDCEEIRASQWERLWVRGGFPLSFLARSEAASLEWRRALVRDFLERDLPGLGFRAAPETMRRFWGMLAHYHGQIWNASEFARAFGVADTTVRRHLDQLVSTFAIRLLPPWHANVGKRQVKAPRVYVADSGILHALLGLGSRDELFSHAKVGASWEGFVLEQVIRRLRARPEECFFWRTHTGAELDLLIVQGRRRLGFEIKRTTAPSVTPSMRSALRDLDLDTLTVVHAGQHTFALDRGVRALAFRDLLGEVARGA</sequence>
<dbReference type="GO" id="GO:0005524">
    <property type="term" value="F:ATP binding"/>
    <property type="evidence" value="ECO:0007669"/>
    <property type="project" value="UniProtKB-KW"/>
</dbReference>
<name>A0A538U373_UNCEI</name>
<evidence type="ECO:0000313" key="3">
    <source>
        <dbReference type="EMBL" id="TMQ70281.1"/>
    </source>
</evidence>
<dbReference type="PANTHER" id="PTHR43566:SF2">
    <property type="entry name" value="DUF4143 DOMAIN-CONTAINING PROTEIN"/>
    <property type="match status" value="1"/>
</dbReference>
<keyword evidence="3" id="KW-0067">ATP-binding</keyword>
<dbReference type="Proteomes" id="UP000319771">
    <property type="component" value="Unassembled WGS sequence"/>
</dbReference>
<dbReference type="Pfam" id="PF13635">
    <property type="entry name" value="DUF4143"/>
    <property type="match status" value="1"/>
</dbReference>
<evidence type="ECO:0000259" key="1">
    <source>
        <dbReference type="Pfam" id="PF13173"/>
    </source>
</evidence>
<dbReference type="SUPFAM" id="SSF52540">
    <property type="entry name" value="P-loop containing nucleoside triphosphate hydrolases"/>
    <property type="match status" value="1"/>
</dbReference>
<dbReference type="Pfam" id="PF13173">
    <property type="entry name" value="AAA_14"/>
    <property type="match status" value="1"/>
</dbReference>
<gene>
    <name evidence="3" type="ORF">E6K81_12965</name>
</gene>
<feature type="domain" description="AAA" evidence="1">
    <location>
        <begin position="20"/>
        <end position="138"/>
    </location>
</feature>
<comment type="caution">
    <text evidence="3">The sequence shown here is derived from an EMBL/GenBank/DDBJ whole genome shotgun (WGS) entry which is preliminary data.</text>
</comment>
<feature type="domain" description="DUF4143" evidence="2">
    <location>
        <begin position="177"/>
        <end position="333"/>
    </location>
</feature>
<organism evidence="3 4">
    <name type="scientific">Eiseniibacteriota bacterium</name>
    <dbReference type="NCBI Taxonomy" id="2212470"/>
    <lineage>
        <taxon>Bacteria</taxon>
        <taxon>Candidatus Eiseniibacteriota</taxon>
    </lineage>
</organism>
<dbReference type="InterPro" id="IPR027417">
    <property type="entry name" value="P-loop_NTPase"/>
</dbReference>
<proteinExistence type="predicted"/>
<evidence type="ECO:0000313" key="4">
    <source>
        <dbReference type="Proteomes" id="UP000319771"/>
    </source>
</evidence>
<evidence type="ECO:0000259" key="2">
    <source>
        <dbReference type="Pfam" id="PF13635"/>
    </source>
</evidence>